<keyword evidence="2" id="KW-1133">Transmembrane helix</keyword>
<organism evidence="3 4">
    <name type="scientific">Pseudoprimorskyibacter insulae</name>
    <dbReference type="NCBI Taxonomy" id="1695997"/>
    <lineage>
        <taxon>Bacteria</taxon>
        <taxon>Pseudomonadati</taxon>
        <taxon>Pseudomonadota</taxon>
        <taxon>Alphaproteobacteria</taxon>
        <taxon>Rhodobacterales</taxon>
        <taxon>Paracoccaceae</taxon>
        <taxon>Pseudoprimorskyibacter</taxon>
    </lineage>
</organism>
<gene>
    <name evidence="3" type="ORF">PRI8871_00558</name>
</gene>
<sequence>MAAMAFIFSSIIGFIAAIVSKFALDYSTLSAFGIYMGLSVLLAMMMIAKRASGPHGPAAASATMRAPAPAFTRAA</sequence>
<feature type="transmembrane region" description="Helical" evidence="2">
    <location>
        <begin position="5"/>
        <end position="23"/>
    </location>
</feature>
<keyword evidence="2" id="KW-0472">Membrane</keyword>
<proteinExistence type="predicted"/>
<keyword evidence="2" id="KW-0812">Transmembrane</keyword>
<evidence type="ECO:0000313" key="3">
    <source>
        <dbReference type="EMBL" id="SPF77969.1"/>
    </source>
</evidence>
<feature type="region of interest" description="Disordered" evidence="1">
    <location>
        <begin position="52"/>
        <end position="75"/>
    </location>
</feature>
<dbReference type="AlphaFoldDB" id="A0A2R8AQ21"/>
<keyword evidence="4" id="KW-1185">Reference proteome</keyword>
<accession>A0A2R8AQ21</accession>
<protein>
    <submittedName>
        <fullName evidence="3">Uncharacterized protein</fullName>
    </submittedName>
</protein>
<dbReference type="EMBL" id="OMOJ01000001">
    <property type="protein sequence ID" value="SPF77969.1"/>
    <property type="molecule type" value="Genomic_DNA"/>
</dbReference>
<feature type="transmembrane region" description="Helical" evidence="2">
    <location>
        <begin position="29"/>
        <end position="48"/>
    </location>
</feature>
<dbReference type="Proteomes" id="UP000244904">
    <property type="component" value="Unassembled WGS sequence"/>
</dbReference>
<name>A0A2R8AQ21_9RHOB</name>
<reference evidence="4" key="1">
    <citation type="submission" date="2018-03" db="EMBL/GenBank/DDBJ databases">
        <authorList>
            <person name="Rodrigo-Torres L."/>
            <person name="Arahal R. D."/>
            <person name="Lucena T."/>
        </authorList>
    </citation>
    <scope>NUCLEOTIDE SEQUENCE [LARGE SCALE GENOMIC DNA]</scope>
    <source>
        <strain evidence="4">CECT 8871</strain>
    </source>
</reference>
<evidence type="ECO:0000313" key="4">
    <source>
        <dbReference type="Proteomes" id="UP000244904"/>
    </source>
</evidence>
<evidence type="ECO:0000256" key="1">
    <source>
        <dbReference type="SAM" id="MobiDB-lite"/>
    </source>
</evidence>
<evidence type="ECO:0000256" key="2">
    <source>
        <dbReference type="SAM" id="Phobius"/>
    </source>
</evidence>